<name>A0A0S2MVJ8_9CAUD</name>
<dbReference type="EMBL" id="KT970646">
    <property type="protein sequence ID" value="ALO79957.1"/>
    <property type="molecule type" value="Genomic_DNA"/>
</dbReference>
<reference evidence="1 2" key="1">
    <citation type="submission" date="2015-10" db="EMBL/GenBank/DDBJ databases">
        <title>Whole Genome sequencing of Bacillus ACT Group Temperature Bacteriophages.</title>
        <authorList>
            <person name="Fouts D.E."/>
            <person name="Rasko D.A."/>
            <person name="Cer R.R."/>
            <person name="Jiang L."/>
            <person name="Fedorova N.B."/>
            <person name="Shvartsbeyn A."/>
            <person name="Read T.D."/>
            <person name="Gill S.R."/>
            <person name="Klumpp J."/>
            <person name="Calendar R."/>
        </authorList>
    </citation>
    <scope>NUCLEOTIDE SEQUENCE [LARGE SCALE GENOMIC DNA]</scope>
</reference>
<evidence type="ECO:0000313" key="1">
    <source>
        <dbReference type="EMBL" id="ALO79957.1"/>
    </source>
</evidence>
<sequence length="41" mass="4815">MTISIDFMRLFGNMQYYISINCNVNHVLLVSTNSRKCYNPL</sequence>
<accession>A0A0S2MVJ8</accession>
<evidence type="ECO:0000313" key="2">
    <source>
        <dbReference type="Proteomes" id="UP000223661"/>
    </source>
</evidence>
<protein>
    <submittedName>
        <fullName evidence="1">Uncharacterized protein</fullName>
    </submittedName>
</protein>
<proteinExistence type="predicted"/>
<dbReference type="Proteomes" id="UP000223661">
    <property type="component" value="Segment"/>
</dbReference>
<organism evidence="1 2">
    <name type="scientific">Bacillus phage phiS58</name>
    <dbReference type="NCBI Taxonomy" id="1643327"/>
    <lineage>
        <taxon>Viruses</taxon>
        <taxon>Duplodnaviria</taxon>
        <taxon>Heunggongvirae</taxon>
        <taxon>Uroviricota</taxon>
        <taxon>Caudoviricetes</taxon>
        <taxon>Waukeshavirus</taxon>
        <taxon>Waukeshavirus waukesha92</taxon>
    </lineage>
</organism>
<gene>
    <name evidence="1" type="ORF">XO29_0036</name>
</gene>